<evidence type="ECO:0000313" key="1">
    <source>
        <dbReference type="EMBL" id="TXN36211.1"/>
    </source>
</evidence>
<name>A0A5C8V4C1_9FLAO</name>
<keyword evidence="2" id="KW-1185">Reference proteome</keyword>
<sequence length="171" mass="20068">MLKHIFKFSIIMCVLFLQNGYSQTVGNPPLSKETPIYIEGFDYPSFDPISNYAFFKIHFPLTTTTEFSVGGEHYRNYMADRFTIPIQFKKYFNEKSYLIGGYQQEWDLLNRGRGRPNPKPMQEVFFGIGNDIRPNWFMEAKMVQPISKKDFYKVGLEGVRTRLEVGTKLKF</sequence>
<dbReference type="Proteomes" id="UP000321456">
    <property type="component" value="Unassembled WGS sequence"/>
</dbReference>
<protein>
    <recommendedName>
        <fullName evidence="3">Outer membrane protein beta-barrel domain-containing protein</fullName>
    </recommendedName>
</protein>
<gene>
    <name evidence="1" type="ORF">FVB32_16815</name>
</gene>
<evidence type="ECO:0000313" key="2">
    <source>
        <dbReference type="Proteomes" id="UP000321456"/>
    </source>
</evidence>
<proteinExistence type="predicted"/>
<organism evidence="1 2">
    <name type="scientific">Flagellimonas hymeniacidonis</name>
    <dbReference type="NCBI Taxonomy" id="2603628"/>
    <lineage>
        <taxon>Bacteria</taxon>
        <taxon>Pseudomonadati</taxon>
        <taxon>Bacteroidota</taxon>
        <taxon>Flavobacteriia</taxon>
        <taxon>Flavobacteriales</taxon>
        <taxon>Flavobacteriaceae</taxon>
        <taxon>Flagellimonas</taxon>
    </lineage>
</organism>
<evidence type="ECO:0008006" key="3">
    <source>
        <dbReference type="Google" id="ProtNLM"/>
    </source>
</evidence>
<dbReference type="EMBL" id="VRUR01000002">
    <property type="protein sequence ID" value="TXN36211.1"/>
    <property type="molecule type" value="Genomic_DNA"/>
</dbReference>
<dbReference type="AlphaFoldDB" id="A0A5C8V4C1"/>
<accession>A0A5C8V4C1</accession>
<dbReference type="RefSeq" id="WP_147744983.1">
    <property type="nucleotide sequence ID" value="NZ_VRUR01000002.1"/>
</dbReference>
<reference evidence="1 2" key="1">
    <citation type="submission" date="2019-08" db="EMBL/GenBank/DDBJ databases">
        <title>Professor.</title>
        <authorList>
            <person name="Park J.S."/>
        </authorList>
    </citation>
    <scope>NUCLEOTIDE SEQUENCE [LARGE SCALE GENOMIC DNA]</scope>
    <source>
        <strain evidence="1 2">176CP5-101</strain>
    </source>
</reference>
<comment type="caution">
    <text evidence="1">The sequence shown here is derived from an EMBL/GenBank/DDBJ whole genome shotgun (WGS) entry which is preliminary data.</text>
</comment>